<name>A0A1L3F8R1_BRAJP</name>
<accession>A0A1L3F8R1</accession>
<evidence type="ECO:0000313" key="3">
    <source>
        <dbReference type="Proteomes" id="UP000181962"/>
    </source>
</evidence>
<reference evidence="2 3" key="1">
    <citation type="submission" date="2016-11" db="EMBL/GenBank/DDBJ databases">
        <title>Complete Genome Sequence of Bradyrhizobium sp. strain J5, an isolated from soybean nodule in Hokkaido.</title>
        <authorList>
            <person name="Kanehara K."/>
        </authorList>
    </citation>
    <scope>NUCLEOTIDE SEQUENCE [LARGE SCALE GENOMIC DNA]</scope>
    <source>
        <strain evidence="2 3">J5</strain>
    </source>
</reference>
<evidence type="ECO:0000313" key="2">
    <source>
        <dbReference type="EMBL" id="APG09687.1"/>
    </source>
</evidence>
<gene>
    <name evidence="2" type="ORF">BKD09_15215</name>
</gene>
<organism evidence="2 3">
    <name type="scientific">Bradyrhizobium japonicum</name>
    <dbReference type="NCBI Taxonomy" id="375"/>
    <lineage>
        <taxon>Bacteria</taxon>
        <taxon>Pseudomonadati</taxon>
        <taxon>Pseudomonadota</taxon>
        <taxon>Alphaproteobacteria</taxon>
        <taxon>Hyphomicrobiales</taxon>
        <taxon>Nitrobacteraceae</taxon>
        <taxon>Bradyrhizobium</taxon>
    </lineage>
</organism>
<dbReference type="EMBL" id="CP017637">
    <property type="protein sequence ID" value="APG09687.1"/>
    <property type="molecule type" value="Genomic_DNA"/>
</dbReference>
<sequence>MRKRRRRVQHSQPLEQRLTQEAHDLREAANALPPCAEREALLRKARQNETASHIAEWLSSPGLRAPA</sequence>
<dbReference type="AlphaFoldDB" id="A0A1L3F8R1"/>
<feature type="region of interest" description="Disordered" evidence="1">
    <location>
        <begin position="47"/>
        <end position="67"/>
    </location>
</feature>
<protein>
    <submittedName>
        <fullName evidence="2">Uncharacterized protein</fullName>
    </submittedName>
</protein>
<proteinExistence type="predicted"/>
<evidence type="ECO:0000256" key="1">
    <source>
        <dbReference type="SAM" id="MobiDB-lite"/>
    </source>
</evidence>
<dbReference type="Proteomes" id="UP000181962">
    <property type="component" value="Chromosome"/>
</dbReference>